<dbReference type="GO" id="GO:0003824">
    <property type="term" value="F:catalytic activity"/>
    <property type="evidence" value="ECO:0007669"/>
    <property type="project" value="UniProtKB-ARBA"/>
</dbReference>
<dbReference type="Pfam" id="PF12697">
    <property type="entry name" value="Abhydrolase_6"/>
    <property type="match status" value="1"/>
</dbReference>
<dbReference type="AlphaFoldDB" id="A0A1A3P3M1"/>
<comment type="caution">
    <text evidence="2">The sequence shown here is derived from an EMBL/GenBank/DDBJ whole genome shotgun (WGS) entry which is preliminary data.</text>
</comment>
<evidence type="ECO:0000259" key="1">
    <source>
        <dbReference type="Pfam" id="PF12697"/>
    </source>
</evidence>
<gene>
    <name evidence="2" type="ORF">A5634_19625</name>
</gene>
<sequence>MSEMTTRSPMVCIHGFSGSRRHWQPVLPMLTEHHDVHVVSLAGHADGPSLADNETATVATLADHLERDLDDRGIEKAHLVGNSLGGWLALEMATRGRALSVVALSPALGWNPGRHVRMVKLKLVMARRLFTVLGPVAPQVLRSALVRRVALGAAVANTDTMAPAEAGAFVSDNLRCEVYFDLVDDVVGTQHQLGAVECPVHIVWSERDALIPYDPYGLRFSDLVPNAEFTTLPDVGHVPMYDDPHLVAKTVLEVTNAVDAVAAGRPRREER</sequence>
<feature type="domain" description="AB hydrolase-1" evidence="1">
    <location>
        <begin position="11"/>
        <end position="249"/>
    </location>
</feature>
<dbReference type="Proteomes" id="UP000093928">
    <property type="component" value="Unassembled WGS sequence"/>
</dbReference>
<evidence type="ECO:0000313" key="3">
    <source>
        <dbReference type="Proteomes" id="UP000093928"/>
    </source>
</evidence>
<organism evidence="2 3">
    <name type="scientific">Mycobacterium asiaticum</name>
    <dbReference type="NCBI Taxonomy" id="1790"/>
    <lineage>
        <taxon>Bacteria</taxon>
        <taxon>Bacillati</taxon>
        <taxon>Actinomycetota</taxon>
        <taxon>Actinomycetes</taxon>
        <taxon>Mycobacteriales</taxon>
        <taxon>Mycobacteriaceae</taxon>
        <taxon>Mycobacterium</taxon>
    </lineage>
</organism>
<dbReference type="SUPFAM" id="SSF53474">
    <property type="entry name" value="alpha/beta-Hydrolases"/>
    <property type="match status" value="1"/>
</dbReference>
<dbReference type="EMBL" id="LZLS01000065">
    <property type="protein sequence ID" value="OBK28853.1"/>
    <property type="molecule type" value="Genomic_DNA"/>
</dbReference>
<accession>A0A1A3P3M1</accession>
<dbReference type="InterPro" id="IPR000073">
    <property type="entry name" value="AB_hydrolase_1"/>
</dbReference>
<reference evidence="2 3" key="1">
    <citation type="submission" date="2016-06" db="EMBL/GenBank/DDBJ databases">
        <authorList>
            <person name="Kjaerup R.B."/>
            <person name="Dalgaard T.S."/>
            <person name="Juul-Madsen H.R."/>
        </authorList>
    </citation>
    <scope>NUCLEOTIDE SEQUENCE [LARGE SCALE GENOMIC DNA]</scope>
    <source>
        <strain evidence="2 3">1165133.8</strain>
    </source>
</reference>
<protein>
    <recommendedName>
        <fullName evidence="1">AB hydrolase-1 domain-containing protein</fullName>
    </recommendedName>
</protein>
<proteinExistence type="predicted"/>
<dbReference type="Gene3D" id="3.40.50.1820">
    <property type="entry name" value="alpha/beta hydrolase"/>
    <property type="match status" value="1"/>
</dbReference>
<evidence type="ECO:0000313" key="2">
    <source>
        <dbReference type="EMBL" id="OBK28853.1"/>
    </source>
</evidence>
<name>A0A1A3P3M1_MYCAS</name>
<dbReference type="PANTHER" id="PTHR43798">
    <property type="entry name" value="MONOACYLGLYCEROL LIPASE"/>
    <property type="match status" value="1"/>
</dbReference>
<dbReference type="InterPro" id="IPR050266">
    <property type="entry name" value="AB_hydrolase_sf"/>
</dbReference>
<dbReference type="InterPro" id="IPR029058">
    <property type="entry name" value="AB_hydrolase_fold"/>
</dbReference>